<dbReference type="PANTHER" id="PTHR43026:SF1">
    <property type="entry name" value="2-HYDROXYACID DEHYDROGENASE HOMOLOG 1-RELATED"/>
    <property type="match status" value="1"/>
</dbReference>
<dbReference type="InterPro" id="IPR006139">
    <property type="entry name" value="D-isomer_2_OHA_DH_cat_dom"/>
</dbReference>
<keyword evidence="2 4" id="KW-0560">Oxidoreductase</keyword>
<dbReference type="InterPro" id="IPR029753">
    <property type="entry name" value="D-isomer_DH_CS"/>
</dbReference>
<keyword evidence="7" id="KW-1185">Reference proteome</keyword>
<evidence type="ECO:0000256" key="3">
    <source>
        <dbReference type="ARBA" id="ARBA00023027"/>
    </source>
</evidence>
<evidence type="ECO:0000313" key="6">
    <source>
        <dbReference type="EMBL" id="KAG2493320.1"/>
    </source>
</evidence>
<feature type="domain" description="Alanine dehydrogenase/pyridine nucleotide transhydrogenase NAD(H)-binding" evidence="5">
    <location>
        <begin position="112"/>
        <end position="234"/>
    </location>
</feature>
<dbReference type="EMBL" id="JAEHOE010000038">
    <property type="protein sequence ID" value="KAG2493320.1"/>
    <property type="molecule type" value="Genomic_DNA"/>
</dbReference>
<dbReference type="PANTHER" id="PTHR43026">
    <property type="entry name" value="2-HYDROXYACID DEHYDROGENASE HOMOLOG 1-RELATED"/>
    <property type="match status" value="1"/>
</dbReference>
<dbReference type="InterPro" id="IPR058205">
    <property type="entry name" value="D-LDH-like"/>
</dbReference>
<dbReference type="AlphaFoldDB" id="A0A835Y089"/>
<dbReference type="OrthoDB" id="298012at2759"/>
<dbReference type="SMART" id="SM01002">
    <property type="entry name" value="AlaDh_PNT_C"/>
    <property type="match status" value="1"/>
</dbReference>
<dbReference type="SUPFAM" id="SSF51735">
    <property type="entry name" value="NAD(P)-binding Rossmann-fold domains"/>
    <property type="match status" value="1"/>
</dbReference>
<dbReference type="InterPro" id="IPR007698">
    <property type="entry name" value="AlaDH/PNT_NAD(H)-bd"/>
</dbReference>
<dbReference type="Pfam" id="PF02826">
    <property type="entry name" value="2-Hacid_dh_C"/>
    <property type="match status" value="1"/>
</dbReference>
<evidence type="ECO:0000313" key="7">
    <source>
        <dbReference type="Proteomes" id="UP000612055"/>
    </source>
</evidence>
<sequence>MTAFFPNSSFVEPALDKDTAKLAEGYDVVCIFVNDFLSAEVAEVLAKCGVKLVALRCAGYDRVDVAACAKHGIKVCRVPTYSPESVAEHAVALLFALNRHLHTANIRVRIGNYSLSGLVGMQLKGKVVGVVGTGAIGYEACRIFKGIGCNVIAYDVRPNPKVEALGIKYASLDEMLSKCDIVSLHCPLLPSTRHLVNKETLAKMKDGVVLINVSRGGLIDSDAVIDALEEGKIGALGLDVYENEQDLFFQDHTMYETTQRMGKWDRKFKILTSYPQVLVTPHSAFLTREALSNIAATTVQNIADFKLGRPLVCEVTPPAPAPAPAAAPAAAAARA</sequence>
<comment type="similarity">
    <text evidence="1 4">Belongs to the D-isomer specific 2-hydroxyacid dehydrogenase family.</text>
</comment>
<evidence type="ECO:0000256" key="1">
    <source>
        <dbReference type="ARBA" id="ARBA00005854"/>
    </source>
</evidence>
<keyword evidence="3" id="KW-0520">NAD</keyword>
<name>A0A835Y089_9CHLO</name>
<evidence type="ECO:0000256" key="4">
    <source>
        <dbReference type="RuleBase" id="RU003719"/>
    </source>
</evidence>
<dbReference type="Gene3D" id="3.40.50.720">
    <property type="entry name" value="NAD(P)-binding Rossmann-like Domain"/>
    <property type="match status" value="2"/>
</dbReference>
<dbReference type="InterPro" id="IPR006140">
    <property type="entry name" value="D-isomer_DH_NAD-bd"/>
</dbReference>
<dbReference type="PROSITE" id="PS00670">
    <property type="entry name" value="D_2_HYDROXYACID_DH_2"/>
    <property type="match status" value="1"/>
</dbReference>
<dbReference type="Proteomes" id="UP000612055">
    <property type="component" value="Unassembled WGS sequence"/>
</dbReference>
<evidence type="ECO:0000256" key="2">
    <source>
        <dbReference type="ARBA" id="ARBA00023002"/>
    </source>
</evidence>
<organism evidence="6 7">
    <name type="scientific">Edaphochlamys debaryana</name>
    <dbReference type="NCBI Taxonomy" id="47281"/>
    <lineage>
        <taxon>Eukaryota</taxon>
        <taxon>Viridiplantae</taxon>
        <taxon>Chlorophyta</taxon>
        <taxon>core chlorophytes</taxon>
        <taxon>Chlorophyceae</taxon>
        <taxon>CS clade</taxon>
        <taxon>Chlamydomonadales</taxon>
        <taxon>Chlamydomonadales incertae sedis</taxon>
        <taxon>Edaphochlamys</taxon>
    </lineage>
</organism>
<protein>
    <recommendedName>
        <fullName evidence="5">Alanine dehydrogenase/pyridine nucleotide transhydrogenase NAD(H)-binding domain-containing protein</fullName>
    </recommendedName>
</protein>
<evidence type="ECO:0000259" key="5">
    <source>
        <dbReference type="SMART" id="SM01002"/>
    </source>
</evidence>
<comment type="caution">
    <text evidence="6">The sequence shown here is derived from an EMBL/GenBank/DDBJ whole genome shotgun (WGS) entry which is preliminary data.</text>
</comment>
<dbReference type="GO" id="GO:0051287">
    <property type="term" value="F:NAD binding"/>
    <property type="evidence" value="ECO:0007669"/>
    <property type="project" value="InterPro"/>
</dbReference>
<reference evidence="6" key="1">
    <citation type="journal article" date="2020" name="bioRxiv">
        <title>Comparative genomics of Chlamydomonas.</title>
        <authorList>
            <person name="Craig R.J."/>
            <person name="Hasan A.R."/>
            <person name="Ness R.W."/>
            <person name="Keightley P.D."/>
        </authorList>
    </citation>
    <scope>NUCLEOTIDE SEQUENCE</scope>
    <source>
        <strain evidence="6">CCAP 11/70</strain>
    </source>
</reference>
<dbReference type="PROSITE" id="PS00671">
    <property type="entry name" value="D_2_HYDROXYACID_DH_3"/>
    <property type="match status" value="1"/>
</dbReference>
<dbReference type="InterPro" id="IPR036291">
    <property type="entry name" value="NAD(P)-bd_dom_sf"/>
</dbReference>
<gene>
    <name evidence="6" type="ORF">HYH03_008455</name>
</gene>
<dbReference type="GO" id="GO:0016616">
    <property type="term" value="F:oxidoreductase activity, acting on the CH-OH group of donors, NAD or NADP as acceptor"/>
    <property type="evidence" value="ECO:0007669"/>
    <property type="project" value="InterPro"/>
</dbReference>
<dbReference type="InterPro" id="IPR029752">
    <property type="entry name" value="D-isomer_DH_CS1"/>
</dbReference>
<dbReference type="Pfam" id="PF00389">
    <property type="entry name" value="2-Hacid_dh"/>
    <property type="match status" value="1"/>
</dbReference>
<accession>A0A835Y089</accession>
<dbReference type="SUPFAM" id="SSF52283">
    <property type="entry name" value="Formate/glycerate dehydrogenase catalytic domain-like"/>
    <property type="match status" value="1"/>
</dbReference>
<dbReference type="PROSITE" id="PS00065">
    <property type="entry name" value="D_2_HYDROXYACID_DH_1"/>
    <property type="match status" value="1"/>
</dbReference>
<proteinExistence type="inferred from homology"/>
<dbReference type="CDD" id="cd12183">
    <property type="entry name" value="LDH_like_2"/>
    <property type="match status" value="1"/>
</dbReference>